<dbReference type="CDD" id="cd11029">
    <property type="entry name" value="CYP107-like"/>
    <property type="match status" value="1"/>
</dbReference>
<evidence type="ECO:0000256" key="1">
    <source>
        <dbReference type="ARBA" id="ARBA00010617"/>
    </source>
</evidence>
<evidence type="ECO:0000313" key="9">
    <source>
        <dbReference type="Proteomes" id="UP000270343"/>
    </source>
</evidence>
<dbReference type="GO" id="GO:0020037">
    <property type="term" value="F:heme binding"/>
    <property type="evidence" value="ECO:0007669"/>
    <property type="project" value="InterPro"/>
</dbReference>
<accession>A0A3B0AWH0</accession>
<dbReference type="SUPFAM" id="SSF48264">
    <property type="entry name" value="Cytochrome P450"/>
    <property type="match status" value="1"/>
</dbReference>
<evidence type="ECO:0000313" key="8">
    <source>
        <dbReference type="EMBL" id="RKN64247.1"/>
    </source>
</evidence>
<evidence type="ECO:0000256" key="6">
    <source>
        <dbReference type="ARBA" id="ARBA00023033"/>
    </source>
</evidence>
<reference evidence="8 9" key="1">
    <citation type="journal article" date="2015" name="Antonie Van Leeuwenhoek">
        <title>Streptomyces klenkii sp. nov., isolated from deep marine sediment.</title>
        <authorList>
            <person name="Veyisoglu A."/>
            <person name="Sahin N."/>
        </authorList>
    </citation>
    <scope>NUCLEOTIDE SEQUENCE [LARGE SCALE GENOMIC DNA]</scope>
    <source>
        <strain evidence="8 9">KCTC 29202</strain>
    </source>
</reference>
<feature type="region of interest" description="Disordered" evidence="7">
    <location>
        <begin position="1"/>
        <end position="23"/>
    </location>
</feature>
<keyword evidence="5" id="KW-0408">Iron</keyword>
<keyword evidence="4" id="KW-0560">Oxidoreductase</keyword>
<organism evidence="8 9">
    <name type="scientific">Streptomyces klenkii</name>
    <dbReference type="NCBI Taxonomy" id="1420899"/>
    <lineage>
        <taxon>Bacteria</taxon>
        <taxon>Bacillati</taxon>
        <taxon>Actinomycetota</taxon>
        <taxon>Actinomycetes</taxon>
        <taxon>Kitasatosporales</taxon>
        <taxon>Streptomycetaceae</taxon>
        <taxon>Streptomyces</taxon>
    </lineage>
</organism>
<dbReference type="PANTHER" id="PTHR46696">
    <property type="entry name" value="P450, PUTATIVE (EUROFUNG)-RELATED"/>
    <property type="match status" value="1"/>
</dbReference>
<evidence type="ECO:0000256" key="4">
    <source>
        <dbReference type="ARBA" id="ARBA00023002"/>
    </source>
</evidence>
<dbReference type="GO" id="GO:0016705">
    <property type="term" value="F:oxidoreductase activity, acting on paired donors, with incorporation or reduction of molecular oxygen"/>
    <property type="evidence" value="ECO:0007669"/>
    <property type="project" value="InterPro"/>
</dbReference>
<comment type="similarity">
    <text evidence="1">Belongs to the cytochrome P450 family.</text>
</comment>
<dbReference type="AlphaFoldDB" id="A0A3B0AWH0"/>
<dbReference type="PANTHER" id="PTHR46696:SF1">
    <property type="entry name" value="CYTOCHROME P450 YJIB-RELATED"/>
    <property type="match status" value="1"/>
</dbReference>
<dbReference type="InterPro" id="IPR002397">
    <property type="entry name" value="Cyt_P450_B"/>
</dbReference>
<keyword evidence="2" id="KW-0349">Heme</keyword>
<keyword evidence="3" id="KW-0479">Metal-binding</keyword>
<evidence type="ECO:0000256" key="5">
    <source>
        <dbReference type="ARBA" id="ARBA00023004"/>
    </source>
</evidence>
<dbReference type="Gene3D" id="1.10.630.10">
    <property type="entry name" value="Cytochrome P450"/>
    <property type="match status" value="1"/>
</dbReference>
<dbReference type="InterPro" id="IPR036396">
    <property type="entry name" value="Cyt_P450_sf"/>
</dbReference>
<keyword evidence="9" id="KW-1185">Reference proteome</keyword>
<keyword evidence="6" id="KW-0503">Monooxygenase</keyword>
<sequence length="417" mass="45746">MTSTDETGATDAPMTVPAFDPADPGPPCAYARLRAEQPVVKALMPNGETGWLISRHEDVRAAFADPRLTRPLLSAWPPREDADAPPPCLPTFLEMTGEHHTRVRRAVSPLFSRRRLEFMAPRIRAMAEELIDTMVRGSADGTGDLVASFTEPLPLRVLCETVGLPHEDRDLYLPHTLTLLSAAGLSMDEILEALYALQDYASGLIDRREKEFEEGGAGGAGGDDYISLLLAESRREGGDLTRDDVVSFVVTMLMAGYKTNIQHTANALLALLTHPGQLRRLRDEPEGIDAAVEELLRYVPLMNAINVLVALEDFTLHGQRIRAGDAVLPVIASANRDPEAFPEPDLLDLTRSPNAHTAFGYGPHYCTGAHLTRLQLSVALRVLLEKLPDLELAEPADSLPWDETTPLRAPARLPVRW</sequence>
<dbReference type="InterPro" id="IPR001128">
    <property type="entry name" value="Cyt_P450"/>
</dbReference>
<dbReference type="Proteomes" id="UP000270343">
    <property type="component" value="Unassembled WGS sequence"/>
</dbReference>
<dbReference type="OrthoDB" id="3435869at2"/>
<gene>
    <name evidence="8" type="ORF">D7231_29150</name>
</gene>
<evidence type="ECO:0000256" key="2">
    <source>
        <dbReference type="ARBA" id="ARBA00022617"/>
    </source>
</evidence>
<dbReference type="RefSeq" id="WP_120758603.1">
    <property type="nucleotide sequence ID" value="NZ_RBAM01000016.1"/>
</dbReference>
<dbReference type="PRINTS" id="PR00359">
    <property type="entry name" value="BP450"/>
</dbReference>
<dbReference type="GO" id="GO:0005506">
    <property type="term" value="F:iron ion binding"/>
    <property type="evidence" value="ECO:0007669"/>
    <property type="project" value="InterPro"/>
</dbReference>
<dbReference type="FunFam" id="1.10.630.10:FF:000018">
    <property type="entry name" value="Cytochrome P450 monooxygenase"/>
    <property type="match status" value="1"/>
</dbReference>
<name>A0A3B0AWH0_9ACTN</name>
<dbReference type="Pfam" id="PF00067">
    <property type="entry name" value="p450"/>
    <property type="match status" value="1"/>
</dbReference>
<comment type="caution">
    <text evidence="8">The sequence shown here is derived from an EMBL/GenBank/DDBJ whole genome shotgun (WGS) entry which is preliminary data.</text>
</comment>
<protein>
    <submittedName>
        <fullName evidence="8">Cytochrome P450</fullName>
    </submittedName>
</protein>
<proteinExistence type="inferred from homology"/>
<dbReference type="GO" id="GO:0004497">
    <property type="term" value="F:monooxygenase activity"/>
    <property type="evidence" value="ECO:0007669"/>
    <property type="project" value="UniProtKB-KW"/>
</dbReference>
<evidence type="ECO:0000256" key="7">
    <source>
        <dbReference type="SAM" id="MobiDB-lite"/>
    </source>
</evidence>
<dbReference type="EMBL" id="RBAM01000016">
    <property type="protein sequence ID" value="RKN64247.1"/>
    <property type="molecule type" value="Genomic_DNA"/>
</dbReference>
<evidence type="ECO:0000256" key="3">
    <source>
        <dbReference type="ARBA" id="ARBA00022723"/>
    </source>
</evidence>